<evidence type="ECO:0000313" key="1">
    <source>
        <dbReference type="EMBL" id="ANY85506.1"/>
    </source>
</evidence>
<name>A0A1B2EZW2_9HYPH</name>
<gene>
    <name evidence="1" type="ORF">BB934_45645</name>
</gene>
<dbReference type="EMBL" id="CP016621">
    <property type="protein sequence ID" value="ANY85506.1"/>
    <property type="molecule type" value="Genomic_DNA"/>
</dbReference>
<protein>
    <submittedName>
        <fullName evidence="1">Uncharacterized protein</fullName>
    </submittedName>
</protein>
<organism evidence="1">
    <name type="scientific">Microvirga ossetica</name>
    <dbReference type="NCBI Taxonomy" id="1882682"/>
    <lineage>
        <taxon>Bacteria</taxon>
        <taxon>Pseudomonadati</taxon>
        <taxon>Pseudomonadota</taxon>
        <taxon>Alphaproteobacteria</taxon>
        <taxon>Hyphomicrobiales</taxon>
        <taxon>Methylobacteriaceae</taxon>
        <taxon>Microvirga</taxon>
    </lineage>
</organism>
<accession>A0A1B2EZW2</accession>
<dbReference type="AlphaFoldDB" id="A0A1B2EZW2"/>
<proteinExistence type="predicted"/>
<geneLocation type="plasmid" evidence="1">
    <name>unnamed5</name>
</geneLocation>
<reference evidence="1" key="1">
    <citation type="submission" date="2016-07" db="EMBL/GenBank/DDBJ databases">
        <title>Microvirga ossetica sp. nov. a new species of rhizobia isolated from root nodules of the legume species Vicia alpestris Steven originated from North Ossetia region in the Caucasus.</title>
        <authorList>
            <person name="Safronova V.I."/>
            <person name="Kuznetsova I.G."/>
            <person name="Sazanova A.L."/>
            <person name="Belimov A."/>
            <person name="Andronov E."/>
            <person name="Osledkin Y.S."/>
            <person name="Onishchuk O.P."/>
            <person name="Kurchak O.N."/>
            <person name="Shaposhnikov A.I."/>
            <person name="Willems A."/>
            <person name="Tikhonovich I.A."/>
        </authorList>
    </citation>
    <scope>NUCLEOTIDE SEQUENCE [LARGE SCALE GENOMIC DNA]</scope>
    <source>
        <strain evidence="1">V5/3M</strain>
        <plasmid evidence="1">unnamed5</plasmid>
    </source>
</reference>
<sequence length="59" mass="6368">MALEVAAYGGMGRRRPNLGLAVMDKDDLPADLIYLEAGSIYAFDKDVAVCSGSRRDFEG</sequence>
<keyword evidence="1" id="KW-0614">Plasmid</keyword>
<dbReference type="KEGG" id="moc:BB934_45645"/>
<dbReference type="RefSeq" id="WP_099516277.1">
    <property type="nucleotide sequence ID" value="NZ_CP016621.1"/>
</dbReference>